<comment type="similarity">
    <text evidence="5">Belongs to the 2-oxoadipate dioxygenase/decarboxylase family.</text>
</comment>
<dbReference type="PANTHER" id="PTHR31136">
    <property type="entry name" value="DUF1338 DOMAIN-CONTAINING PROTEIN"/>
    <property type="match status" value="1"/>
</dbReference>
<keyword evidence="9" id="KW-1185">Reference proteome</keyword>
<dbReference type="EMBL" id="JAGKQM010000018">
    <property type="protein sequence ID" value="KAH0864428.1"/>
    <property type="molecule type" value="Genomic_DNA"/>
</dbReference>
<dbReference type="SMART" id="SM01150">
    <property type="entry name" value="DUF1338"/>
    <property type="match status" value="1"/>
</dbReference>
<proteinExistence type="inferred from homology"/>
<organism evidence="8 9">
    <name type="scientific">Brassica napus</name>
    <name type="common">Rape</name>
    <dbReference type="NCBI Taxonomy" id="3708"/>
    <lineage>
        <taxon>Eukaryota</taxon>
        <taxon>Viridiplantae</taxon>
        <taxon>Streptophyta</taxon>
        <taxon>Embryophyta</taxon>
        <taxon>Tracheophyta</taxon>
        <taxon>Spermatophyta</taxon>
        <taxon>Magnoliopsida</taxon>
        <taxon>eudicotyledons</taxon>
        <taxon>Gunneridae</taxon>
        <taxon>Pentapetalae</taxon>
        <taxon>rosids</taxon>
        <taxon>malvids</taxon>
        <taxon>Brassicales</taxon>
        <taxon>Brassicaceae</taxon>
        <taxon>Brassiceae</taxon>
        <taxon>Brassica</taxon>
    </lineage>
</organism>
<dbReference type="Gene3D" id="3.10.180.50">
    <property type="match status" value="2"/>
</dbReference>
<evidence type="ECO:0000256" key="2">
    <source>
        <dbReference type="ARBA" id="ARBA00022964"/>
    </source>
</evidence>
<dbReference type="EC" id="1.13.11.93" evidence="6"/>
<gene>
    <name evidence="8" type="ORF">HID58_081639</name>
</gene>
<evidence type="ECO:0000256" key="7">
    <source>
        <dbReference type="ARBA" id="ARBA00035045"/>
    </source>
</evidence>
<evidence type="ECO:0000313" key="8">
    <source>
        <dbReference type="EMBL" id="KAH0864428.1"/>
    </source>
</evidence>
<protein>
    <recommendedName>
        <fullName evidence="6">2-oxoadipate dioxygenase/decarboxylase</fullName>
        <ecNumber evidence="6">1.13.11.93</ecNumber>
    </recommendedName>
    <alternativeName>
        <fullName evidence="7">2-hydroxyglutarate synthase</fullName>
    </alternativeName>
</protein>
<feature type="non-terminal residue" evidence="8">
    <location>
        <position position="1"/>
    </location>
</feature>
<reference evidence="8 9" key="1">
    <citation type="submission" date="2021-05" db="EMBL/GenBank/DDBJ databases">
        <title>Genome Assembly of Synthetic Allotetraploid Brassica napus Reveals Homoeologous Exchanges between Subgenomes.</title>
        <authorList>
            <person name="Davis J.T."/>
        </authorList>
    </citation>
    <scope>NUCLEOTIDE SEQUENCE [LARGE SCALE GENOMIC DNA]</scope>
    <source>
        <strain evidence="9">cv. Da-Ae</strain>
        <tissue evidence="8">Seedling</tissue>
    </source>
</reference>
<evidence type="ECO:0000313" key="9">
    <source>
        <dbReference type="Proteomes" id="UP000824890"/>
    </source>
</evidence>
<name>A0ABQ7Y8A0_BRANA</name>
<evidence type="ECO:0000256" key="4">
    <source>
        <dbReference type="ARBA" id="ARBA00023004"/>
    </source>
</evidence>
<evidence type="ECO:0000256" key="5">
    <source>
        <dbReference type="ARBA" id="ARBA00035013"/>
    </source>
</evidence>
<keyword evidence="4" id="KW-0408">Iron</keyword>
<dbReference type="Pfam" id="PF07063">
    <property type="entry name" value="HGLS"/>
    <property type="match status" value="1"/>
</dbReference>
<dbReference type="InterPro" id="IPR009770">
    <property type="entry name" value="HGLS"/>
</dbReference>
<comment type="caution">
    <text evidence="8">The sequence shown here is derived from an EMBL/GenBank/DDBJ whole genome shotgun (WGS) entry which is preliminary data.</text>
</comment>
<sequence>LKDLTTWVLSTCLTLHHLREEVKHFFVMCFKVYILKTYLRKNPMAKTVWELVQSVDNEKISYDHFFFGTFKVDGYGIESLSSFFMDYGYKIGGRLEFPKNKVQLVWLSPPDIHVPGDGHGLGNGPLPRLVIAELLVDELSPESQVDGYGIESLSSFFMDYGYKIGGRLEFPKNKVQLVWLSPPDIHVPGDGHGLGNGPLPRLVIAELLVDELSPESQEIIRKYLKPEGGKQAILSSTLGSLIWEKPTSADFNQLVKESEYAAWALIHGYTLNHLAVAVHRLKHRLSDINYVQEYFQDIGFKLNKVGGDILNESEDGLLLQVTLASEKVAIEFADGVTEPITASYIEFVQRLVLPQFKDVQIDEIKEFHRREGLEQANANRIMQSALSQHKNETN</sequence>
<keyword evidence="2" id="KW-0223">Dioxygenase</keyword>
<dbReference type="Proteomes" id="UP000824890">
    <property type="component" value="Unassembled WGS sequence"/>
</dbReference>
<accession>A0ABQ7Y8A0</accession>
<comment type="cofactor">
    <cofactor evidence="1">
        <name>Fe(2+)</name>
        <dbReference type="ChEBI" id="CHEBI:29033"/>
    </cofactor>
</comment>
<dbReference type="PANTHER" id="PTHR31136:SF6">
    <property type="entry name" value="2-OXOADIPATE DIOXYGENASE_DECARBOXYLASE"/>
    <property type="match status" value="1"/>
</dbReference>
<evidence type="ECO:0000256" key="1">
    <source>
        <dbReference type="ARBA" id="ARBA00001954"/>
    </source>
</evidence>
<evidence type="ECO:0000256" key="6">
    <source>
        <dbReference type="ARBA" id="ARBA00035023"/>
    </source>
</evidence>
<evidence type="ECO:0000256" key="3">
    <source>
        <dbReference type="ARBA" id="ARBA00023002"/>
    </source>
</evidence>
<keyword evidence="3" id="KW-0560">Oxidoreductase</keyword>